<feature type="domain" description="Xylanolytic transcriptional activator regulatory" evidence="6">
    <location>
        <begin position="144"/>
        <end position="379"/>
    </location>
</feature>
<accession>A0AAD9YN16</accession>
<gene>
    <name evidence="7" type="ORF">CKAH01_13520</name>
</gene>
<dbReference type="InterPro" id="IPR007219">
    <property type="entry name" value="XnlR_reg_dom"/>
</dbReference>
<protein>
    <submittedName>
        <fullName evidence="7">C6 transcription factor</fullName>
    </submittedName>
</protein>
<keyword evidence="4" id="KW-0804">Transcription</keyword>
<dbReference type="Proteomes" id="UP001281614">
    <property type="component" value="Unassembled WGS sequence"/>
</dbReference>
<keyword evidence="3" id="KW-0805">Transcription regulation</keyword>
<keyword evidence="5" id="KW-0539">Nucleus</keyword>
<evidence type="ECO:0000313" key="8">
    <source>
        <dbReference type="Proteomes" id="UP001281614"/>
    </source>
</evidence>
<dbReference type="GO" id="GO:0003677">
    <property type="term" value="F:DNA binding"/>
    <property type="evidence" value="ECO:0007669"/>
    <property type="project" value="InterPro"/>
</dbReference>
<keyword evidence="8" id="KW-1185">Reference proteome</keyword>
<dbReference type="AlphaFoldDB" id="A0AAD9YN16"/>
<evidence type="ECO:0000256" key="5">
    <source>
        <dbReference type="ARBA" id="ARBA00023242"/>
    </source>
</evidence>
<evidence type="ECO:0000259" key="6">
    <source>
        <dbReference type="Pfam" id="PF04082"/>
    </source>
</evidence>
<dbReference type="Pfam" id="PF04082">
    <property type="entry name" value="Fungal_trans"/>
    <property type="match status" value="1"/>
</dbReference>
<proteinExistence type="predicted"/>
<sequence>MLSAPCADYFSFGPDWDIGTVDFSFIQAQFELGDTNIMSGDVSDNCEDSLVPLGTQRKNVALSEIWEPKSHENNEMERQNLAVGEEAFDASCSIKATGNRITKLCVSPAIRSKVVGMILRTTSESRSAEVLGCFPGCQALSSLLDIYSDYWEVTQIYDFVHLPTLDICKQAPELLGALIAIGALEADSTVVRKFGYAMQEVVRASAFDSWEGNNTAVCDISLAQGFLLQQQIAFFSGVRRKVALAEACSKAVEVLIKNGGHMKGARQTDCRDLSTIMEAHGDTLDGLWRQWSVRESQRRLVYASYILDAHVSMSHGTQMISTYVDMDMPLPAPNKLWKASSATQWRDEIVALHVAHMSEPRSSICLTELMAQPLSNPAVLKDVDSDFAIFAFLAGVWALCMECHQLSFVLGQSSTWSHMILSSRRNELCCITKAFASQLKLAEVPIPAEMEVLFEVMIMHTLTQGDTPALRHLAFSRLESSPTGQNSSPKPSLSTEHCHALWRAGRVIRAARNCPRGKLCGVSASSLFQAVLLLWRHGQSCHTFDGSALPTCIIDGDGCQEHHVLAGNTRLAVSGVRSEPVFINSTVFGESIREVVEKNWEGKYMPLSTAGICDSLSNISSENKDH</sequence>
<dbReference type="EMBL" id="VYYT01000055">
    <property type="protein sequence ID" value="KAK2773602.1"/>
    <property type="molecule type" value="Genomic_DNA"/>
</dbReference>
<keyword evidence="1" id="KW-0479">Metal-binding</keyword>
<dbReference type="PANTHER" id="PTHR47660:SF2">
    <property type="entry name" value="TRANSCRIPTION FACTOR WITH C2H2 AND ZN(2)-CYS(6) DNA BINDING DOMAIN (EUROFUNG)"/>
    <property type="match status" value="1"/>
</dbReference>
<reference evidence="7" key="1">
    <citation type="submission" date="2023-02" db="EMBL/GenBank/DDBJ databases">
        <title>Colletotrichum kahawae CIFC_Que2 genome sequencing and assembly.</title>
        <authorList>
            <person name="Baroncelli R."/>
        </authorList>
    </citation>
    <scope>NUCLEOTIDE SEQUENCE</scope>
    <source>
        <strain evidence="7">CIFC_Que2</strain>
    </source>
</reference>
<dbReference type="GO" id="GO:0006351">
    <property type="term" value="P:DNA-templated transcription"/>
    <property type="evidence" value="ECO:0007669"/>
    <property type="project" value="InterPro"/>
</dbReference>
<comment type="caution">
    <text evidence="7">The sequence shown here is derived from an EMBL/GenBank/DDBJ whole genome shotgun (WGS) entry which is preliminary data.</text>
</comment>
<dbReference type="PANTHER" id="PTHR47660">
    <property type="entry name" value="TRANSCRIPTION FACTOR WITH C2H2 AND ZN(2)-CYS(6) DNA BINDING DOMAIN (EUROFUNG)-RELATED-RELATED"/>
    <property type="match status" value="1"/>
</dbReference>
<evidence type="ECO:0000256" key="4">
    <source>
        <dbReference type="ARBA" id="ARBA00023163"/>
    </source>
</evidence>
<evidence type="ECO:0000256" key="3">
    <source>
        <dbReference type="ARBA" id="ARBA00023015"/>
    </source>
</evidence>
<dbReference type="GO" id="GO:0008270">
    <property type="term" value="F:zinc ion binding"/>
    <property type="evidence" value="ECO:0007669"/>
    <property type="project" value="InterPro"/>
</dbReference>
<dbReference type="CDD" id="cd12148">
    <property type="entry name" value="fungal_TF_MHR"/>
    <property type="match status" value="1"/>
</dbReference>
<evidence type="ECO:0000256" key="2">
    <source>
        <dbReference type="ARBA" id="ARBA00022833"/>
    </source>
</evidence>
<evidence type="ECO:0000313" key="7">
    <source>
        <dbReference type="EMBL" id="KAK2773602.1"/>
    </source>
</evidence>
<organism evidence="7 8">
    <name type="scientific">Colletotrichum kahawae</name>
    <name type="common">Coffee berry disease fungus</name>
    <dbReference type="NCBI Taxonomy" id="34407"/>
    <lineage>
        <taxon>Eukaryota</taxon>
        <taxon>Fungi</taxon>
        <taxon>Dikarya</taxon>
        <taxon>Ascomycota</taxon>
        <taxon>Pezizomycotina</taxon>
        <taxon>Sordariomycetes</taxon>
        <taxon>Hypocreomycetidae</taxon>
        <taxon>Glomerellales</taxon>
        <taxon>Glomerellaceae</taxon>
        <taxon>Colletotrichum</taxon>
        <taxon>Colletotrichum gloeosporioides species complex</taxon>
    </lineage>
</organism>
<evidence type="ECO:0000256" key="1">
    <source>
        <dbReference type="ARBA" id="ARBA00022723"/>
    </source>
</evidence>
<keyword evidence="2" id="KW-0862">Zinc</keyword>
<name>A0AAD9YN16_COLKA</name>